<evidence type="ECO:0000256" key="1">
    <source>
        <dbReference type="SAM" id="SignalP"/>
    </source>
</evidence>
<feature type="signal peptide" evidence="1">
    <location>
        <begin position="1"/>
        <end position="25"/>
    </location>
</feature>
<organism evidence="2 3">
    <name type="scientific">Ruminiclostridium cellobioparum subsp. termitidis CT1112</name>
    <dbReference type="NCBI Taxonomy" id="1195236"/>
    <lineage>
        <taxon>Bacteria</taxon>
        <taxon>Bacillati</taxon>
        <taxon>Bacillota</taxon>
        <taxon>Clostridia</taxon>
        <taxon>Eubacteriales</taxon>
        <taxon>Oscillospiraceae</taxon>
        <taxon>Ruminiclostridium</taxon>
    </lineage>
</organism>
<protein>
    <submittedName>
        <fullName evidence="2">Uncharacterized protein</fullName>
    </submittedName>
</protein>
<sequence>MGKKVTSLIMALMLITCVCTANVQAADNYVTRLGALVNYQIEQYSPVQGETFSPYPLSVYTTFNLSTYEIVNYFAEDVGKARYSLSYVSRSGDILNTYITYRYIATTPTGSRASGYVTIGYFA</sequence>
<gene>
    <name evidence="2" type="ORF">CTER_5515</name>
</gene>
<dbReference type="EMBL" id="AORV01000010">
    <property type="protein sequence ID" value="EMS73899.1"/>
    <property type="molecule type" value="Genomic_DNA"/>
</dbReference>
<dbReference type="Proteomes" id="UP000014155">
    <property type="component" value="Unassembled WGS sequence"/>
</dbReference>
<keyword evidence="1" id="KW-0732">Signal</keyword>
<dbReference type="AlphaFoldDB" id="S0FXQ7"/>
<name>S0FXQ7_RUMCE</name>
<reference evidence="2 3" key="1">
    <citation type="journal article" date="2013" name="Genome Announc.">
        <title>Draft Genome Sequence of the Cellulolytic, Mesophilic, Anaerobic Bacterium Clostridium termitidis Strain CT1112 (DSM 5398).</title>
        <authorList>
            <person name="Lal S."/>
            <person name="Ramachandran U."/>
            <person name="Zhang X."/>
            <person name="Munir R."/>
            <person name="Sparling R."/>
            <person name="Levin D.B."/>
        </authorList>
    </citation>
    <scope>NUCLEOTIDE SEQUENCE [LARGE SCALE GENOMIC DNA]</scope>
    <source>
        <strain evidence="2 3">CT1112</strain>
    </source>
</reference>
<proteinExistence type="predicted"/>
<dbReference type="RefSeq" id="WP_004623217.1">
    <property type="nucleotide sequence ID" value="NZ_AORV01000010.1"/>
</dbReference>
<evidence type="ECO:0000313" key="3">
    <source>
        <dbReference type="Proteomes" id="UP000014155"/>
    </source>
</evidence>
<evidence type="ECO:0000313" key="2">
    <source>
        <dbReference type="EMBL" id="EMS73899.1"/>
    </source>
</evidence>
<feature type="chain" id="PRO_5004497432" evidence="1">
    <location>
        <begin position="26"/>
        <end position="123"/>
    </location>
</feature>
<comment type="caution">
    <text evidence="2">The sequence shown here is derived from an EMBL/GenBank/DDBJ whole genome shotgun (WGS) entry which is preliminary data.</text>
</comment>
<accession>S0FXQ7</accession>
<keyword evidence="3" id="KW-1185">Reference proteome</keyword>